<dbReference type="PANTHER" id="PTHR48079">
    <property type="entry name" value="PROTEIN YEEZ"/>
    <property type="match status" value="1"/>
</dbReference>
<proteinExistence type="predicted"/>
<sequence>MNTVFVTGATGYIGGAVVESLLLAGYQVRGLVRKPEAAAWLAQRGAIPVEGSLDDLALLRREAEGAQGVIHTASADHPASVMALLERLAGSDKPFLHTSGSSVVGDDAKGAWCSDHIFTDDGPLVVSPTKQARRDLDLAVLAASTRGVRSVVICPSNIYGVSCGLNPHSVQLPLLAANAREQQRLQIVGAGLNVWSNVHLNDVVALYLLALQKAVPGAFYFAENGEASFAAIGAAMATRLGLGPVESLAPELAAQRWGEARAYYSLGSNSRVRGVRARRELGWQPQRDSVIEWILQEMPRS</sequence>
<dbReference type="InterPro" id="IPR051783">
    <property type="entry name" value="NAD(P)-dependent_oxidoreduct"/>
</dbReference>
<keyword evidence="3" id="KW-1185">Reference proteome</keyword>
<dbReference type="PANTHER" id="PTHR48079:SF6">
    <property type="entry name" value="NAD(P)-BINDING DOMAIN-CONTAINING PROTEIN-RELATED"/>
    <property type="match status" value="1"/>
</dbReference>
<comment type="caution">
    <text evidence="2">The sequence shown here is derived from an EMBL/GenBank/DDBJ whole genome shotgun (WGS) entry which is preliminary data.</text>
</comment>
<dbReference type="Pfam" id="PF01370">
    <property type="entry name" value="Epimerase"/>
    <property type="match status" value="1"/>
</dbReference>
<dbReference type="EMBL" id="JAQSIO010000001">
    <property type="protein sequence ID" value="MDD0813209.1"/>
    <property type="molecule type" value="Genomic_DNA"/>
</dbReference>
<evidence type="ECO:0000313" key="2">
    <source>
        <dbReference type="EMBL" id="MDD0813209.1"/>
    </source>
</evidence>
<dbReference type="Proteomes" id="UP001528672">
    <property type="component" value="Unassembled WGS sequence"/>
</dbReference>
<evidence type="ECO:0000259" key="1">
    <source>
        <dbReference type="Pfam" id="PF01370"/>
    </source>
</evidence>
<feature type="domain" description="NAD-dependent epimerase/dehydratase" evidence="1">
    <location>
        <begin position="4"/>
        <end position="214"/>
    </location>
</feature>
<gene>
    <name evidence="2" type="ORF">PSQ39_01055</name>
</gene>
<dbReference type="RefSeq" id="WP_273924740.1">
    <property type="nucleotide sequence ID" value="NZ_JAQSIO010000001.1"/>
</dbReference>
<protein>
    <submittedName>
        <fullName evidence="2">NAD-dependent epimerase/dehydratase family protein</fullName>
    </submittedName>
</protein>
<reference evidence="2 3" key="1">
    <citation type="submission" date="2023-02" db="EMBL/GenBank/DDBJ databases">
        <title>Bacterial whole genome sequence for Curvibacter sp. HBC28.</title>
        <authorList>
            <person name="Le V."/>
            <person name="Ko S.-R."/>
            <person name="Ahn C.-Y."/>
            <person name="Oh H.-M."/>
        </authorList>
    </citation>
    <scope>NUCLEOTIDE SEQUENCE [LARGE SCALE GENOMIC DNA]</scope>
    <source>
        <strain evidence="2 3">HBC28</strain>
    </source>
</reference>
<organism evidence="2 3">
    <name type="scientific">Curvibacter microcysteis</name>
    <dbReference type="NCBI Taxonomy" id="3026419"/>
    <lineage>
        <taxon>Bacteria</taxon>
        <taxon>Pseudomonadati</taxon>
        <taxon>Pseudomonadota</taxon>
        <taxon>Betaproteobacteria</taxon>
        <taxon>Burkholderiales</taxon>
        <taxon>Comamonadaceae</taxon>
        <taxon>Curvibacter</taxon>
    </lineage>
</organism>
<name>A0ABT5MBC9_9BURK</name>
<evidence type="ECO:0000313" key="3">
    <source>
        <dbReference type="Proteomes" id="UP001528672"/>
    </source>
</evidence>
<dbReference type="InterPro" id="IPR001509">
    <property type="entry name" value="Epimerase_deHydtase"/>
</dbReference>
<dbReference type="SUPFAM" id="SSF51735">
    <property type="entry name" value="NAD(P)-binding Rossmann-fold domains"/>
    <property type="match status" value="1"/>
</dbReference>
<accession>A0ABT5MBC9</accession>
<dbReference type="Gene3D" id="3.40.50.720">
    <property type="entry name" value="NAD(P)-binding Rossmann-like Domain"/>
    <property type="match status" value="1"/>
</dbReference>
<dbReference type="InterPro" id="IPR036291">
    <property type="entry name" value="NAD(P)-bd_dom_sf"/>
</dbReference>